<proteinExistence type="predicted"/>
<name>A0AAV1RPW9_9ROSI</name>
<organism evidence="1 2">
    <name type="scientific">Dovyalis caffra</name>
    <dbReference type="NCBI Taxonomy" id="77055"/>
    <lineage>
        <taxon>Eukaryota</taxon>
        <taxon>Viridiplantae</taxon>
        <taxon>Streptophyta</taxon>
        <taxon>Embryophyta</taxon>
        <taxon>Tracheophyta</taxon>
        <taxon>Spermatophyta</taxon>
        <taxon>Magnoliopsida</taxon>
        <taxon>eudicotyledons</taxon>
        <taxon>Gunneridae</taxon>
        <taxon>Pentapetalae</taxon>
        <taxon>rosids</taxon>
        <taxon>fabids</taxon>
        <taxon>Malpighiales</taxon>
        <taxon>Salicaceae</taxon>
        <taxon>Flacourtieae</taxon>
        <taxon>Dovyalis</taxon>
    </lineage>
</organism>
<accession>A0AAV1RPW9</accession>
<keyword evidence="2" id="KW-1185">Reference proteome</keyword>
<gene>
    <name evidence="1" type="ORF">DCAF_LOCUS13482</name>
</gene>
<evidence type="ECO:0008006" key="3">
    <source>
        <dbReference type="Google" id="ProtNLM"/>
    </source>
</evidence>
<dbReference type="Proteomes" id="UP001314170">
    <property type="component" value="Unassembled WGS sequence"/>
</dbReference>
<reference evidence="1 2" key="1">
    <citation type="submission" date="2024-01" db="EMBL/GenBank/DDBJ databases">
        <authorList>
            <person name="Waweru B."/>
        </authorList>
    </citation>
    <scope>NUCLEOTIDE SEQUENCE [LARGE SCALE GENOMIC DNA]</scope>
</reference>
<comment type="caution">
    <text evidence="1">The sequence shown here is derived from an EMBL/GenBank/DDBJ whole genome shotgun (WGS) entry which is preliminary data.</text>
</comment>
<dbReference type="AlphaFoldDB" id="A0AAV1RPW9"/>
<sequence length="105" mass="11299">MRLKIKQHVFKGPLVLSILYYILESFLGNRGVASTHDGYGPPEMELGNEAGGRRKGRVDLWVVSGGYGGGDDGFCCIAGRWRERGFGKRDSLISESIFGGGFGGG</sequence>
<evidence type="ECO:0000313" key="2">
    <source>
        <dbReference type="Proteomes" id="UP001314170"/>
    </source>
</evidence>
<protein>
    <recommendedName>
        <fullName evidence="3">Glycine-rich protein</fullName>
    </recommendedName>
</protein>
<evidence type="ECO:0000313" key="1">
    <source>
        <dbReference type="EMBL" id="CAK7338435.1"/>
    </source>
</evidence>
<dbReference type="EMBL" id="CAWUPB010001116">
    <property type="protein sequence ID" value="CAK7338435.1"/>
    <property type="molecule type" value="Genomic_DNA"/>
</dbReference>